<keyword evidence="2" id="KW-1185">Reference proteome</keyword>
<reference evidence="2" key="1">
    <citation type="submission" date="2013-06" db="EMBL/GenBank/DDBJ databases">
        <authorList>
            <person name="Zhao Q."/>
        </authorList>
    </citation>
    <scope>NUCLEOTIDE SEQUENCE</scope>
    <source>
        <strain evidence="2">cv. W1943</strain>
    </source>
</reference>
<evidence type="ECO:0000313" key="1">
    <source>
        <dbReference type="EnsemblPlants" id="ORUFI11G07230.1"/>
    </source>
</evidence>
<sequence length="8" mass="1003">MDWEQVVP</sequence>
<dbReference type="Proteomes" id="UP000008022">
    <property type="component" value="Unassembled WGS sequence"/>
</dbReference>
<dbReference type="Gramene" id="ORUFI11G07230.1">
    <property type="protein sequence ID" value="ORUFI11G07230.1"/>
    <property type="gene ID" value="ORUFI11G07230"/>
</dbReference>
<name>A0A0G2KBR7_ORYRU</name>
<reference evidence="1" key="2">
    <citation type="submission" date="2015-06" db="UniProtKB">
        <authorList>
            <consortium name="EnsemblPlants"/>
        </authorList>
    </citation>
    <scope>IDENTIFICATION</scope>
</reference>
<protein>
    <submittedName>
        <fullName evidence="1">Uncharacterized protein</fullName>
    </submittedName>
</protein>
<dbReference type="EnsemblPlants" id="ORUFI11G07230.1">
    <property type="protein sequence ID" value="ORUFI11G07230.1"/>
    <property type="gene ID" value="ORUFI11G07230"/>
</dbReference>
<proteinExistence type="predicted"/>
<organism evidence="1 2">
    <name type="scientific">Oryza rufipogon</name>
    <name type="common">Brownbeard rice</name>
    <name type="synonym">Asian wild rice</name>
    <dbReference type="NCBI Taxonomy" id="4529"/>
    <lineage>
        <taxon>Eukaryota</taxon>
        <taxon>Viridiplantae</taxon>
        <taxon>Streptophyta</taxon>
        <taxon>Embryophyta</taxon>
        <taxon>Tracheophyta</taxon>
        <taxon>Spermatophyta</taxon>
        <taxon>Magnoliopsida</taxon>
        <taxon>Liliopsida</taxon>
        <taxon>Poales</taxon>
        <taxon>Poaceae</taxon>
        <taxon>BOP clade</taxon>
        <taxon>Oryzoideae</taxon>
        <taxon>Oryzeae</taxon>
        <taxon>Oryzinae</taxon>
        <taxon>Oryza</taxon>
    </lineage>
</organism>
<accession>A0A0G2KBR7</accession>
<evidence type="ECO:0000313" key="2">
    <source>
        <dbReference type="Proteomes" id="UP000008022"/>
    </source>
</evidence>